<protein>
    <submittedName>
        <fullName evidence="1">Uncharacterized protein</fullName>
    </submittedName>
</protein>
<evidence type="ECO:0000313" key="1">
    <source>
        <dbReference type="EMBL" id="NEZ65170.1"/>
    </source>
</evidence>
<dbReference type="EMBL" id="QZCE01000002">
    <property type="protein sequence ID" value="NEZ65170.1"/>
    <property type="molecule type" value="Genomic_DNA"/>
</dbReference>
<proteinExistence type="predicted"/>
<comment type="caution">
    <text evidence="1">The sequence shown here is derived from an EMBL/GenBank/DDBJ whole genome shotgun (WGS) entry which is preliminary data.</text>
</comment>
<dbReference type="Gene3D" id="2.60.120.430">
    <property type="entry name" value="Galactose-binding lectin"/>
    <property type="match status" value="1"/>
</dbReference>
<sequence>MTQTAQPLDIGQSKEYSANAKEKWNPKSAQVLLEEGKAYRVEILDVVQWDDNGIHAIPPTEGFNKWYLSPFWFLRRYQAAPWFMLIGAIGQNSKHFFPINQSPLNYTATATGDFFCFANDAPFAYGNNKGSLTLRITRLS</sequence>
<dbReference type="RefSeq" id="WP_163666063.1">
    <property type="nucleotide sequence ID" value="NZ_QZCE01000002.1"/>
</dbReference>
<reference evidence="1 2" key="1">
    <citation type="journal article" date="2020" name="Microb. Ecol.">
        <title>Ecogenomics of the Marine Benthic Filamentous Cyanobacterium Adonisia.</title>
        <authorList>
            <person name="Walter J.M."/>
            <person name="Coutinho F.H."/>
            <person name="Leomil L."/>
            <person name="Hargreaves P.I."/>
            <person name="Campeao M.E."/>
            <person name="Vieira V.V."/>
            <person name="Silva B.S."/>
            <person name="Fistarol G.O."/>
            <person name="Salomon P.S."/>
            <person name="Sawabe T."/>
            <person name="Mino S."/>
            <person name="Hosokawa M."/>
            <person name="Miyashita H."/>
            <person name="Maruyama F."/>
            <person name="van Verk M.C."/>
            <person name="Dutilh B.E."/>
            <person name="Thompson C.C."/>
            <person name="Thompson F.L."/>
        </authorList>
    </citation>
    <scope>NUCLEOTIDE SEQUENCE [LARGE SCALE GENOMIC DNA]</scope>
    <source>
        <strain evidence="1 2">CCMR0082</strain>
    </source>
</reference>
<organism evidence="1 2">
    <name type="scientific">Adonisia turfae CCMR0082</name>
    <dbReference type="NCBI Taxonomy" id="2304604"/>
    <lineage>
        <taxon>Bacteria</taxon>
        <taxon>Bacillati</taxon>
        <taxon>Cyanobacteriota</taxon>
        <taxon>Adonisia</taxon>
        <taxon>Adonisia turfae</taxon>
    </lineage>
</organism>
<gene>
    <name evidence="1" type="ORF">D0962_20730</name>
</gene>
<dbReference type="Proteomes" id="UP000473574">
    <property type="component" value="Unassembled WGS sequence"/>
</dbReference>
<name>A0A6M0S9S9_9CYAN</name>
<accession>A0A6M0S9S9</accession>
<evidence type="ECO:0000313" key="2">
    <source>
        <dbReference type="Proteomes" id="UP000473574"/>
    </source>
</evidence>
<dbReference type="AlphaFoldDB" id="A0A6M0S9S9"/>